<organism evidence="1 2">
    <name type="scientific">Carnegiea gigantea</name>
    <dbReference type="NCBI Taxonomy" id="171969"/>
    <lineage>
        <taxon>Eukaryota</taxon>
        <taxon>Viridiplantae</taxon>
        <taxon>Streptophyta</taxon>
        <taxon>Embryophyta</taxon>
        <taxon>Tracheophyta</taxon>
        <taxon>Spermatophyta</taxon>
        <taxon>Magnoliopsida</taxon>
        <taxon>eudicotyledons</taxon>
        <taxon>Gunneridae</taxon>
        <taxon>Pentapetalae</taxon>
        <taxon>Caryophyllales</taxon>
        <taxon>Cactineae</taxon>
        <taxon>Cactaceae</taxon>
        <taxon>Cactoideae</taxon>
        <taxon>Echinocereeae</taxon>
        <taxon>Carnegiea</taxon>
    </lineage>
</organism>
<sequence length="175" mass="18651">MVRLSRLGPSGSAVGLVSRLARTSNAMGPARFYKCGAGPGDAAGPVGSLPLLVESFGSPSGVKPRESPSYRPSLSGLILPKNSTWVDNRLIRSTQPSHAHTYHSAGMAVYLHSAGLFWCGPSPSPGTPEQLSAFYDSIFDQFEYDHSGTIDRNKFQSEIKKILLAVANSLGECLI</sequence>
<keyword evidence="2" id="KW-1185">Reference proteome</keyword>
<name>A0A9Q1JVK8_9CARY</name>
<evidence type="ECO:0000313" key="1">
    <source>
        <dbReference type="EMBL" id="KAJ8431657.1"/>
    </source>
</evidence>
<protein>
    <recommendedName>
        <fullName evidence="3">EF-hand domain-containing protein</fullName>
    </recommendedName>
</protein>
<gene>
    <name evidence="1" type="ORF">Cgig2_024129</name>
</gene>
<dbReference type="OrthoDB" id="186625at2759"/>
<dbReference type="Proteomes" id="UP001153076">
    <property type="component" value="Unassembled WGS sequence"/>
</dbReference>
<evidence type="ECO:0008006" key="3">
    <source>
        <dbReference type="Google" id="ProtNLM"/>
    </source>
</evidence>
<dbReference type="EMBL" id="JAKOGI010000674">
    <property type="protein sequence ID" value="KAJ8431657.1"/>
    <property type="molecule type" value="Genomic_DNA"/>
</dbReference>
<reference evidence="1" key="1">
    <citation type="submission" date="2022-04" db="EMBL/GenBank/DDBJ databases">
        <title>Carnegiea gigantea Genome sequencing and assembly v2.</title>
        <authorList>
            <person name="Copetti D."/>
            <person name="Sanderson M.J."/>
            <person name="Burquez A."/>
            <person name="Wojciechowski M.F."/>
        </authorList>
    </citation>
    <scope>NUCLEOTIDE SEQUENCE</scope>
    <source>
        <strain evidence="1">SGP5-SGP5p</strain>
        <tissue evidence="1">Aerial part</tissue>
    </source>
</reference>
<evidence type="ECO:0000313" key="2">
    <source>
        <dbReference type="Proteomes" id="UP001153076"/>
    </source>
</evidence>
<proteinExistence type="predicted"/>
<comment type="caution">
    <text evidence="1">The sequence shown here is derived from an EMBL/GenBank/DDBJ whole genome shotgun (WGS) entry which is preliminary data.</text>
</comment>
<accession>A0A9Q1JVK8</accession>
<dbReference type="AlphaFoldDB" id="A0A9Q1JVK8"/>